<dbReference type="InterPro" id="IPR044660">
    <property type="entry name" value="IBH1-like"/>
</dbReference>
<proteinExistence type="predicted"/>
<evidence type="ECO:0000313" key="3">
    <source>
        <dbReference type="EMBL" id="KAG8364774.1"/>
    </source>
</evidence>
<keyword evidence="4" id="KW-1185">Reference proteome</keyword>
<dbReference type="AlphaFoldDB" id="A0AAV6WAR3"/>
<accession>A0AAV6WAR3</accession>
<dbReference type="Proteomes" id="UP000826271">
    <property type="component" value="Unassembled WGS sequence"/>
</dbReference>
<dbReference type="PANTHER" id="PTHR33124">
    <property type="entry name" value="TRANSCRIPTION FACTOR IBH1-LIKE 1"/>
    <property type="match status" value="1"/>
</dbReference>
<organism evidence="3 4">
    <name type="scientific">Buddleja alternifolia</name>
    <dbReference type="NCBI Taxonomy" id="168488"/>
    <lineage>
        <taxon>Eukaryota</taxon>
        <taxon>Viridiplantae</taxon>
        <taxon>Streptophyta</taxon>
        <taxon>Embryophyta</taxon>
        <taxon>Tracheophyta</taxon>
        <taxon>Spermatophyta</taxon>
        <taxon>Magnoliopsida</taxon>
        <taxon>eudicotyledons</taxon>
        <taxon>Gunneridae</taxon>
        <taxon>Pentapetalae</taxon>
        <taxon>asterids</taxon>
        <taxon>lamiids</taxon>
        <taxon>Lamiales</taxon>
        <taxon>Scrophulariaceae</taxon>
        <taxon>Buddlejeae</taxon>
        <taxon>Buddleja</taxon>
    </lineage>
</organism>
<gene>
    <name evidence="3" type="ORF">BUALT_Bualt18G0033700</name>
</gene>
<name>A0AAV6WAR3_9LAMI</name>
<keyword evidence="1" id="KW-0805">Transcription regulation</keyword>
<sequence>MESPSCNITSVSTVEPEKLATLSRKQEMSHDNTVQEAVYRRRHLPVRSRRRRKDVKKEQQTLMMVKKAEEEEEVEKKIVALQKIVPGGEALAVEKLFEETADYILELQRQVKALRFLTAFVQGSQRDNMKLGG</sequence>
<dbReference type="GO" id="GO:0006355">
    <property type="term" value="P:regulation of DNA-templated transcription"/>
    <property type="evidence" value="ECO:0007669"/>
    <property type="project" value="InterPro"/>
</dbReference>
<reference evidence="3" key="1">
    <citation type="submission" date="2019-10" db="EMBL/GenBank/DDBJ databases">
        <authorList>
            <person name="Zhang R."/>
            <person name="Pan Y."/>
            <person name="Wang J."/>
            <person name="Ma R."/>
            <person name="Yu S."/>
        </authorList>
    </citation>
    <scope>NUCLEOTIDE SEQUENCE</scope>
    <source>
        <strain evidence="3">LA-IB0</strain>
        <tissue evidence="3">Leaf</tissue>
    </source>
</reference>
<protein>
    <submittedName>
        <fullName evidence="3">Uncharacterized protein</fullName>
    </submittedName>
</protein>
<keyword evidence="2" id="KW-0804">Transcription</keyword>
<evidence type="ECO:0000313" key="4">
    <source>
        <dbReference type="Proteomes" id="UP000826271"/>
    </source>
</evidence>
<dbReference type="PANTHER" id="PTHR33124:SF43">
    <property type="entry name" value="TRANSCRIPTION FACTOR PAR2"/>
    <property type="match status" value="1"/>
</dbReference>
<evidence type="ECO:0000256" key="2">
    <source>
        <dbReference type="ARBA" id="ARBA00023163"/>
    </source>
</evidence>
<dbReference type="EMBL" id="WHWC01000018">
    <property type="protein sequence ID" value="KAG8364774.1"/>
    <property type="molecule type" value="Genomic_DNA"/>
</dbReference>
<evidence type="ECO:0000256" key="1">
    <source>
        <dbReference type="ARBA" id="ARBA00023015"/>
    </source>
</evidence>
<comment type="caution">
    <text evidence="3">The sequence shown here is derived from an EMBL/GenBank/DDBJ whole genome shotgun (WGS) entry which is preliminary data.</text>
</comment>